<feature type="transmembrane region" description="Helical" evidence="1">
    <location>
        <begin position="82"/>
        <end position="100"/>
    </location>
</feature>
<dbReference type="Proteomes" id="UP000184245">
    <property type="component" value="Unassembled WGS sequence"/>
</dbReference>
<keyword evidence="3" id="KW-1185">Reference proteome</keyword>
<evidence type="ECO:0000313" key="2">
    <source>
        <dbReference type="EMBL" id="SHF30158.1"/>
    </source>
</evidence>
<dbReference type="RefSeq" id="WP_072853563.1">
    <property type="nucleotide sequence ID" value="NZ_FQVI01000020.1"/>
</dbReference>
<keyword evidence="1" id="KW-0812">Transmembrane</keyword>
<keyword evidence="1" id="KW-0472">Membrane</keyword>
<gene>
    <name evidence="2" type="ORF">SAMN02745158_03216</name>
</gene>
<organism evidence="2 3">
    <name type="scientific">Lactonifactor longoviformis DSM 17459</name>
    <dbReference type="NCBI Taxonomy" id="1122155"/>
    <lineage>
        <taxon>Bacteria</taxon>
        <taxon>Bacillati</taxon>
        <taxon>Bacillota</taxon>
        <taxon>Clostridia</taxon>
        <taxon>Eubacteriales</taxon>
        <taxon>Clostridiaceae</taxon>
        <taxon>Lactonifactor</taxon>
    </lineage>
</organism>
<proteinExistence type="predicted"/>
<dbReference type="EMBL" id="FQVI01000020">
    <property type="protein sequence ID" value="SHF30158.1"/>
    <property type="molecule type" value="Genomic_DNA"/>
</dbReference>
<dbReference type="STRING" id="1122155.SAMN02745158_03216"/>
<dbReference type="OrthoDB" id="1097929at2"/>
<feature type="transmembrane region" description="Helical" evidence="1">
    <location>
        <begin position="35"/>
        <end position="54"/>
    </location>
</feature>
<feature type="transmembrane region" description="Helical" evidence="1">
    <location>
        <begin position="106"/>
        <end position="128"/>
    </location>
</feature>
<sequence length="145" mass="16600">MIHKKFLLLIAGLVWLAAGINIFRIGVTASVPAWDLWMIFTSFAILLLFHFLVFRRMVKKHTRRILGYLESRQPFYRFFNKQSYGIMAFMMTFGIGLRLSGIVSDIFIAVFYTGLGTSLLLAGVSFIFQFAKFTRPALTKGEISQ</sequence>
<name>A0A1M5AIQ3_9CLOT</name>
<accession>A0A1M5AIQ3</accession>
<dbReference type="AlphaFoldDB" id="A0A1M5AIQ3"/>
<evidence type="ECO:0000313" key="3">
    <source>
        <dbReference type="Proteomes" id="UP000184245"/>
    </source>
</evidence>
<evidence type="ECO:0000256" key="1">
    <source>
        <dbReference type="SAM" id="Phobius"/>
    </source>
</evidence>
<keyword evidence="1" id="KW-1133">Transmembrane helix</keyword>
<protein>
    <submittedName>
        <fullName evidence="2">Uncharacterized protein</fullName>
    </submittedName>
</protein>
<reference evidence="2 3" key="1">
    <citation type="submission" date="2016-11" db="EMBL/GenBank/DDBJ databases">
        <authorList>
            <person name="Jaros S."/>
            <person name="Januszkiewicz K."/>
            <person name="Wedrychowicz H."/>
        </authorList>
    </citation>
    <scope>NUCLEOTIDE SEQUENCE [LARGE SCALE GENOMIC DNA]</scope>
    <source>
        <strain evidence="2 3">DSM 17459</strain>
    </source>
</reference>